<dbReference type="PIRSF" id="PIRSF039102">
    <property type="entry name" value="Ddl/VanB"/>
    <property type="match status" value="1"/>
</dbReference>
<evidence type="ECO:0000256" key="4">
    <source>
        <dbReference type="ARBA" id="ARBA00022723"/>
    </source>
</evidence>
<keyword evidence="6 15" id="KW-0067">ATP-binding</keyword>
<dbReference type="GO" id="GO:0046872">
    <property type="term" value="F:metal ion binding"/>
    <property type="evidence" value="ECO:0007669"/>
    <property type="project" value="UniProtKB-KW"/>
</dbReference>
<evidence type="ECO:0000256" key="14">
    <source>
        <dbReference type="PIRSR" id="PIRSR039102-3"/>
    </source>
</evidence>
<keyword evidence="5 15" id="KW-0547">Nucleotide-binding</keyword>
<dbReference type="PANTHER" id="PTHR23132">
    <property type="entry name" value="D-ALANINE--D-ALANINE LIGASE"/>
    <property type="match status" value="1"/>
</dbReference>
<evidence type="ECO:0000259" key="16">
    <source>
        <dbReference type="PROSITE" id="PS50975"/>
    </source>
</evidence>
<name>A0A316T9I9_9ACTN</name>
<feature type="binding site" evidence="14">
    <location>
        <position position="266"/>
    </location>
    <ligand>
        <name>Mg(2+)</name>
        <dbReference type="ChEBI" id="CHEBI:18420"/>
        <label>1</label>
    </ligand>
</feature>
<keyword evidence="12" id="KW-0963">Cytoplasm</keyword>
<reference evidence="17 18" key="1">
    <citation type="submission" date="2018-05" db="EMBL/GenBank/DDBJ databases">
        <title>Nocardioides silvaticus genome.</title>
        <authorList>
            <person name="Li C."/>
            <person name="Wang G."/>
        </authorList>
    </citation>
    <scope>NUCLEOTIDE SEQUENCE [LARGE SCALE GENOMIC DNA]</scope>
    <source>
        <strain evidence="17 18">CCTCC AB 2018079</strain>
    </source>
</reference>
<dbReference type="RefSeq" id="WP_109697498.1">
    <property type="nucleotide sequence ID" value="NZ_QGDD01000014.1"/>
</dbReference>
<dbReference type="UniPathway" id="UPA00219"/>
<dbReference type="Gene3D" id="3.30.1490.20">
    <property type="entry name" value="ATP-grasp fold, A domain"/>
    <property type="match status" value="1"/>
</dbReference>
<keyword evidence="10 14" id="KW-0464">Manganese</keyword>
<dbReference type="NCBIfam" id="TIGR01205">
    <property type="entry name" value="D_ala_D_alaTIGR"/>
    <property type="match status" value="1"/>
</dbReference>
<comment type="pathway">
    <text evidence="12">Cell wall biogenesis; peptidoglycan biosynthesis.</text>
</comment>
<dbReference type="Gene3D" id="3.30.470.20">
    <property type="entry name" value="ATP-grasp fold, B domain"/>
    <property type="match status" value="1"/>
</dbReference>
<keyword evidence="7 14" id="KW-0460">Magnesium</keyword>
<evidence type="ECO:0000256" key="10">
    <source>
        <dbReference type="ARBA" id="ARBA00023211"/>
    </source>
</evidence>
<evidence type="ECO:0000256" key="15">
    <source>
        <dbReference type="PROSITE-ProRule" id="PRU00409"/>
    </source>
</evidence>
<feature type="active site" evidence="13">
    <location>
        <position position="154"/>
    </location>
</feature>
<keyword evidence="3 12" id="KW-0436">Ligase</keyword>
<dbReference type="GO" id="GO:0008360">
    <property type="term" value="P:regulation of cell shape"/>
    <property type="evidence" value="ECO:0007669"/>
    <property type="project" value="UniProtKB-KW"/>
</dbReference>
<dbReference type="OrthoDB" id="9813261at2"/>
<dbReference type="Gene3D" id="3.40.50.20">
    <property type="match status" value="1"/>
</dbReference>
<proteinExistence type="inferred from homology"/>
<evidence type="ECO:0000256" key="9">
    <source>
        <dbReference type="ARBA" id="ARBA00022984"/>
    </source>
</evidence>
<keyword evidence="18" id="KW-1185">Reference proteome</keyword>
<feature type="active site" evidence="13">
    <location>
        <position position="289"/>
    </location>
</feature>
<dbReference type="GO" id="GO:0009252">
    <property type="term" value="P:peptidoglycan biosynthetic process"/>
    <property type="evidence" value="ECO:0007669"/>
    <property type="project" value="UniProtKB-UniRule"/>
</dbReference>
<keyword evidence="9 12" id="KW-0573">Peptidoglycan synthesis</keyword>
<dbReference type="PROSITE" id="PS50975">
    <property type="entry name" value="ATP_GRASP"/>
    <property type="match status" value="1"/>
</dbReference>
<dbReference type="EC" id="6.3.2.4" evidence="12"/>
<dbReference type="Proteomes" id="UP000245507">
    <property type="component" value="Unassembled WGS sequence"/>
</dbReference>
<comment type="catalytic activity">
    <reaction evidence="12">
        <text>2 D-alanine + ATP = D-alanyl-D-alanine + ADP + phosphate + H(+)</text>
        <dbReference type="Rhea" id="RHEA:11224"/>
        <dbReference type="ChEBI" id="CHEBI:15378"/>
        <dbReference type="ChEBI" id="CHEBI:30616"/>
        <dbReference type="ChEBI" id="CHEBI:43474"/>
        <dbReference type="ChEBI" id="CHEBI:57416"/>
        <dbReference type="ChEBI" id="CHEBI:57822"/>
        <dbReference type="ChEBI" id="CHEBI:456216"/>
        <dbReference type="EC" id="6.3.2.4"/>
    </reaction>
</comment>
<evidence type="ECO:0000256" key="1">
    <source>
        <dbReference type="ARBA" id="ARBA00001936"/>
    </source>
</evidence>
<evidence type="ECO:0000313" key="17">
    <source>
        <dbReference type="EMBL" id="PWN00897.1"/>
    </source>
</evidence>
<evidence type="ECO:0000256" key="7">
    <source>
        <dbReference type="ARBA" id="ARBA00022842"/>
    </source>
</evidence>
<comment type="caution">
    <text evidence="17">The sequence shown here is derived from an EMBL/GenBank/DDBJ whole genome shotgun (WGS) entry which is preliminary data.</text>
</comment>
<feature type="active site" evidence="13">
    <location>
        <position position="16"/>
    </location>
</feature>
<evidence type="ECO:0000313" key="18">
    <source>
        <dbReference type="Proteomes" id="UP000245507"/>
    </source>
</evidence>
<dbReference type="Pfam" id="PF07478">
    <property type="entry name" value="Dala_Dala_lig_C"/>
    <property type="match status" value="1"/>
</dbReference>
<dbReference type="SUPFAM" id="SSF56059">
    <property type="entry name" value="Glutathione synthetase ATP-binding domain-like"/>
    <property type="match status" value="1"/>
</dbReference>
<comment type="cofactor">
    <cofactor evidence="14">
        <name>Mg(2+)</name>
        <dbReference type="ChEBI" id="CHEBI:18420"/>
    </cofactor>
    <cofactor evidence="14">
        <name>Mn(2+)</name>
        <dbReference type="ChEBI" id="CHEBI:29035"/>
    </cofactor>
    <text evidence="14">Binds 2 magnesium or manganese ions per subunit.</text>
</comment>
<feature type="domain" description="ATP-grasp" evidence="16">
    <location>
        <begin position="115"/>
        <end position="311"/>
    </location>
</feature>
<dbReference type="PROSITE" id="PS00843">
    <property type="entry name" value="DALA_DALA_LIGASE_1"/>
    <property type="match status" value="1"/>
</dbReference>
<dbReference type="InterPro" id="IPR016185">
    <property type="entry name" value="PreATP-grasp_dom_sf"/>
</dbReference>
<dbReference type="PROSITE" id="PS00844">
    <property type="entry name" value="DALA_DALA_LIGASE_2"/>
    <property type="match status" value="1"/>
</dbReference>
<dbReference type="GO" id="GO:0005524">
    <property type="term" value="F:ATP binding"/>
    <property type="evidence" value="ECO:0007669"/>
    <property type="project" value="UniProtKB-UniRule"/>
</dbReference>
<evidence type="ECO:0000256" key="2">
    <source>
        <dbReference type="ARBA" id="ARBA00010871"/>
    </source>
</evidence>
<evidence type="ECO:0000256" key="13">
    <source>
        <dbReference type="PIRSR" id="PIRSR039102-1"/>
    </source>
</evidence>
<organism evidence="17 18">
    <name type="scientific">Nocardioides silvaticus</name>
    <dbReference type="NCBI Taxonomy" id="2201891"/>
    <lineage>
        <taxon>Bacteria</taxon>
        <taxon>Bacillati</taxon>
        <taxon>Actinomycetota</taxon>
        <taxon>Actinomycetes</taxon>
        <taxon>Propionibacteriales</taxon>
        <taxon>Nocardioidaceae</taxon>
        <taxon>Nocardioides</taxon>
    </lineage>
</organism>
<evidence type="ECO:0000256" key="3">
    <source>
        <dbReference type="ARBA" id="ARBA00022598"/>
    </source>
</evidence>
<protein>
    <recommendedName>
        <fullName evidence="12">D-alanine--D-alanine ligase</fullName>
        <ecNumber evidence="12">6.3.2.4</ecNumber>
    </recommendedName>
    <alternativeName>
        <fullName evidence="12">D-Ala-D-Ala ligase</fullName>
    </alternativeName>
    <alternativeName>
        <fullName evidence="12">D-alanylalanine synthetase</fullName>
    </alternativeName>
</protein>
<sequence length="318" mass="32458">MTSLRVAVIGGGTSCEHDVSLASAGAAGAALTEAGHDVVPLTIDRDGLWRDGDGSPIGLAGATEVLRGCAVAVPMLHGPGGEDGTLAALCDLVAVPYVGSALGASAIAMDKWVTKLVAEAVGVPTAPGRLVTRATAGEVAFSHPVVVKPVAAGSSYGVSMVRDASELSAALDAAFAVDDRVLVEDVVVGREIDLAVLGRSDGSRTVPPALEIVVPESGIFDLESKYDGSAVFKIPAPVTEAEQEALERAAVAVYDAVGCSGIARVDFFLTDTGPVLNEINTIPGFTEHSQVPRMFAADGMSYSDLLDVMVREATSGDR</sequence>
<gene>
    <name evidence="12" type="primary">ddl</name>
    <name evidence="17" type="ORF">DJ010_21470</name>
</gene>
<dbReference type="PANTHER" id="PTHR23132:SF25">
    <property type="entry name" value="D-ALANINE--D-ALANINE LIGASE A"/>
    <property type="match status" value="1"/>
</dbReference>
<dbReference type="InterPro" id="IPR005905">
    <property type="entry name" value="D_ala_D_ala"/>
</dbReference>
<feature type="binding site" evidence="14">
    <location>
        <position position="278"/>
    </location>
    <ligand>
        <name>Mg(2+)</name>
        <dbReference type="ChEBI" id="CHEBI:18420"/>
        <label>1</label>
    </ligand>
</feature>
<evidence type="ECO:0000256" key="6">
    <source>
        <dbReference type="ARBA" id="ARBA00022840"/>
    </source>
</evidence>
<dbReference type="HAMAP" id="MF_00047">
    <property type="entry name" value="Dala_Dala_lig"/>
    <property type="match status" value="1"/>
</dbReference>
<dbReference type="InterPro" id="IPR013815">
    <property type="entry name" value="ATP_grasp_subdomain_1"/>
</dbReference>
<feature type="binding site" evidence="14">
    <location>
        <position position="280"/>
    </location>
    <ligand>
        <name>Mg(2+)</name>
        <dbReference type="ChEBI" id="CHEBI:18420"/>
        <label>2</label>
    </ligand>
</feature>
<evidence type="ECO:0000256" key="11">
    <source>
        <dbReference type="ARBA" id="ARBA00023316"/>
    </source>
</evidence>
<dbReference type="SUPFAM" id="SSF52440">
    <property type="entry name" value="PreATP-grasp domain"/>
    <property type="match status" value="1"/>
</dbReference>
<comment type="function">
    <text evidence="12">Cell wall formation.</text>
</comment>
<comment type="subcellular location">
    <subcellularLocation>
        <location evidence="12">Cytoplasm</location>
    </subcellularLocation>
</comment>
<evidence type="ECO:0000256" key="8">
    <source>
        <dbReference type="ARBA" id="ARBA00022960"/>
    </source>
</evidence>
<dbReference type="InterPro" id="IPR011127">
    <property type="entry name" value="Dala_Dala_lig_N"/>
</dbReference>
<evidence type="ECO:0000256" key="12">
    <source>
        <dbReference type="HAMAP-Rule" id="MF_00047"/>
    </source>
</evidence>
<dbReference type="NCBIfam" id="NF002378">
    <property type="entry name" value="PRK01372.1"/>
    <property type="match status" value="1"/>
</dbReference>
<dbReference type="Pfam" id="PF01820">
    <property type="entry name" value="Dala_Dala_lig_N"/>
    <property type="match status" value="1"/>
</dbReference>
<feature type="binding site" evidence="14">
    <location>
        <position position="278"/>
    </location>
    <ligand>
        <name>Mg(2+)</name>
        <dbReference type="ChEBI" id="CHEBI:18420"/>
        <label>2</label>
    </ligand>
</feature>
<keyword evidence="8 12" id="KW-0133">Cell shape</keyword>
<comment type="similarity">
    <text evidence="2 12">Belongs to the D-alanine--D-alanine ligase family.</text>
</comment>
<dbReference type="InterPro" id="IPR011095">
    <property type="entry name" value="Dala_Dala_lig_C"/>
</dbReference>
<evidence type="ECO:0000256" key="5">
    <source>
        <dbReference type="ARBA" id="ARBA00022741"/>
    </source>
</evidence>
<dbReference type="GO" id="GO:0005829">
    <property type="term" value="C:cytosol"/>
    <property type="evidence" value="ECO:0007669"/>
    <property type="project" value="TreeGrafter"/>
</dbReference>
<keyword evidence="11 12" id="KW-0961">Cell wall biogenesis/degradation</keyword>
<dbReference type="GO" id="GO:0008716">
    <property type="term" value="F:D-alanine-D-alanine ligase activity"/>
    <property type="evidence" value="ECO:0007669"/>
    <property type="project" value="UniProtKB-UniRule"/>
</dbReference>
<dbReference type="InterPro" id="IPR011761">
    <property type="entry name" value="ATP-grasp"/>
</dbReference>
<accession>A0A316T9I9</accession>
<dbReference type="AlphaFoldDB" id="A0A316T9I9"/>
<comment type="cofactor">
    <cofactor evidence="1">
        <name>Mn(2+)</name>
        <dbReference type="ChEBI" id="CHEBI:29035"/>
    </cofactor>
</comment>
<dbReference type="InterPro" id="IPR000291">
    <property type="entry name" value="D-Ala_lig_Van_CS"/>
</dbReference>
<dbReference type="EMBL" id="QGDD01000014">
    <property type="protein sequence ID" value="PWN00897.1"/>
    <property type="molecule type" value="Genomic_DNA"/>
</dbReference>
<keyword evidence="4 14" id="KW-0479">Metal-binding</keyword>
<dbReference type="GO" id="GO:0071555">
    <property type="term" value="P:cell wall organization"/>
    <property type="evidence" value="ECO:0007669"/>
    <property type="project" value="UniProtKB-KW"/>
</dbReference>